<proteinExistence type="predicted"/>
<dbReference type="AlphaFoldDB" id="A0A382U5N4"/>
<evidence type="ECO:0008006" key="2">
    <source>
        <dbReference type="Google" id="ProtNLM"/>
    </source>
</evidence>
<dbReference type="EMBL" id="UINC01141498">
    <property type="protein sequence ID" value="SVD29267.1"/>
    <property type="molecule type" value="Genomic_DNA"/>
</dbReference>
<evidence type="ECO:0000313" key="1">
    <source>
        <dbReference type="EMBL" id="SVD29267.1"/>
    </source>
</evidence>
<dbReference type="InterPro" id="IPR025975">
    <property type="entry name" value="Polysacc_lyase"/>
</dbReference>
<protein>
    <recommendedName>
        <fullName evidence="2">3-keto-disaccharide hydrolase domain-containing protein</fullName>
    </recommendedName>
</protein>
<dbReference type="Pfam" id="PF14099">
    <property type="entry name" value="Polysacc_lyase"/>
    <property type="match status" value="1"/>
</dbReference>
<feature type="non-terminal residue" evidence="1">
    <location>
        <position position="211"/>
    </location>
</feature>
<reference evidence="1" key="1">
    <citation type="submission" date="2018-05" db="EMBL/GenBank/DDBJ databases">
        <authorList>
            <person name="Lanie J.A."/>
            <person name="Ng W.-L."/>
            <person name="Kazmierczak K.M."/>
            <person name="Andrzejewski T.M."/>
            <person name="Davidsen T.M."/>
            <person name="Wayne K.J."/>
            <person name="Tettelin H."/>
            <person name="Glass J.I."/>
            <person name="Rusch D."/>
            <person name="Podicherti R."/>
            <person name="Tsui H.-C.T."/>
            <person name="Winkler M.E."/>
        </authorList>
    </citation>
    <scope>NUCLEOTIDE SEQUENCE</scope>
</reference>
<organism evidence="1">
    <name type="scientific">marine metagenome</name>
    <dbReference type="NCBI Taxonomy" id="408172"/>
    <lineage>
        <taxon>unclassified sequences</taxon>
        <taxon>metagenomes</taxon>
        <taxon>ecological metagenomes</taxon>
    </lineage>
</organism>
<accession>A0A382U5N4</accession>
<sequence length="211" mass="24593">MAVSLPKDVVSGSKFTKSLTGSYYKKYGMQVVDKKDGHPVRAGEKSIRFEVRAGDCGKDKGGGWNDCEKDRERHELSGKYRVSKGEGWYAWSIYLPNDFINVYPTSTMLAQFHQEKKHVIWMFKNKRGGYWVENYVPKHTIENIKILTKEQMLGNWNDILINVNWSHKDDGFFKVWANDKLVYDFKGKTKSKGVKTYFKFGIYRSKVSIYK</sequence>
<dbReference type="Gene3D" id="2.60.120.200">
    <property type="match status" value="1"/>
</dbReference>
<gene>
    <name evidence="1" type="ORF">METZ01_LOCUS382121</name>
</gene>
<name>A0A382U5N4_9ZZZZ</name>